<dbReference type="PROSITE" id="PS50095">
    <property type="entry name" value="PLAT"/>
    <property type="match status" value="1"/>
</dbReference>
<evidence type="ECO:0000256" key="3">
    <source>
        <dbReference type="ARBA" id="ARBA00022692"/>
    </source>
</evidence>
<keyword evidence="5 8" id="KW-1133">Transmembrane helix</keyword>
<dbReference type="InterPro" id="IPR035986">
    <property type="entry name" value="PKD_dom_sf"/>
</dbReference>
<comment type="similarity">
    <text evidence="2">Belongs to the polycystin family.</text>
</comment>
<keyword evidence="3 8" id="KW-0812">Transmembrane</keyword>
<evidence type="ECO:0000256" key="4">
    <source>
        <dbReference type="ARBA" id="ARBA00022729"/>
    </source>
</evidence>
<feature type="transmembrane region" description="Helical" evidence="8">
    <location>
        <begin position="2599"/>
        <end position="2621"/>
    </location>
</feature>
<evidence type="ECO:0000256" key="2">
    <source>
        <dbReference type="ARBA" id="ARBA00007200"/>
    </source>
</evidence>
<dbReference type="Gene3D" id="2.60.40.10">
    <property type="entry name" value="Immunoglobulins"/>
    <property type="match status" value="1"/>
</dbReference>
<reference evidence="10" key="1">
    <citation type="submission" date="2022-08" db="UniProtKB">
        <authorList>
            <consortium name="EnsemblMetazoa"/>
        </authorList>
    </citation>
    <scope>IDENTIFICATION</scope>
    <source>
        <strain evidence="10">05x7-T-G4-1.051#20</strain>
    </source>
</reference>
<dbReference type="InterPro" id="IPR022409">
    <property type="entry name" value="PKD/Chitinase_dom"/>
</dbReference>
<dbReference type="SUPFAM" id="SSF49299">
    <property type="entry name" value="PKD domain"/>
    <property type="match status" value="2"/>
</dbReference>
<organism evidence="10 11">
    <name type="scientific">Magallana gigas</name>
    <name type="common">Pacific oyster</name>
    <name type="synonym">Crassostrea gigas</name>
    <dbReference type="NCBI Taxonomy" id="29159"/>
    <lineage>
        <taxon>Eukaryota</taxon>
        <taxon>Metazoa</taxon>
        <taxon>Spiralia</taxon>
        <taxon>Lophotrochozoa</taxon>
        <taxon>Mollusca</taxon>
        <taxon>Bivalvia</taxon>
        <taxon>Autobranchia</taxon>
        <taxon>Pteriomorphia</taxon>
        <taxon>Ostreida</taxon>
        <taxon>Ostreoidea</taxon>
        <taxon>Ostreidae</taxon>
        <taxon>Magallana</taxon>
    </lineage>
</organism>
<dbReference type="Pfam" id="PF20519">
    <property type="entry name" value="Polycystin_dom"/>
    <property type="match status" value="1"/>
</dbReference>
<proteinExistence type="inferred from homology"/>
<evidence type="ECO:0000256" key="8">
    <source>
        <dbReference type="SAM" id="Phobius"/>
    </source>
</evidence>
<dbReference type="SMART" id="SM00308">
    <property type="entry name" value="LH2"/>
    <property type="match status" value="1"/>
</dbReference>
<evidence type="ECO:0000259" key="9">
    <source>
        <dbReference type="PROSITE" id="PS50095"/>
    </source>
</evidence>
<comment type="subcellular location">
    <subcellularLocation>
        <location evidence="1">Membrane</location>
        <topology evidence="1">Multi-pass membrane protein</topology>
    </subcellularLocation>
</comment>
<accession>A0A8W8I2X9</accession>
<protein>
    <recommendedName>
        <fullName evidence="9">PLAT domain-containing protein</fullName>
    </recommendedName>
</protein>
<dbReference type="Pfam" id="PF02010">
    <property type="entry name" value="REJ"/>
    <property type="match status" value="1"/>
</dbReference>
<dbReference type="InterPro" id="IPR002859">
    <property type="entry name" value="PKD/REJ-like"/>
</dbReference>
<feature type="transmembrane region" description="Helical" evidence="8">
    <location>
        <begin position="1793"/>
        <end position="1813"/>
    </location>
</feature>
<dbReference type="FunFam" id="2.60.60.20:FF:000022">
    <property type="entry name" value="Uncharacterized protein"/>
    <property type="match status" value="1"/>
</dbReference>
<dbReference type="PANTHER" id="PTHR10877">
    <property type="entry name" value="POLYCYSTIN FAMILY MEMBER"/>
    <property type="match status" value="1"/>
</dbReference>
<evidence type="ECO:0000256" key="1">
    <source>
        <dbReference type="ARBA" id="ARBA00004141"/>
    </source>
</evidence>
<feature type="transmembrane region" description="Helical" evidence="8">
    <location>
        <begin position="2642"/>
        <end position="2663"/>
    </location>
</feature>
<sequence>MTSAYDEKGFINFSIVVEEHGNIKLVNQSVIPIQIEIFGVVANKSTTFEIFLINAKSENATQIFWQEKYNTSTNGRKTVEFPIKGENFGDFGRYAVKFVACLQNSSKEKESVAFTISYNKMISQVNITCPHYIRIGSLANFTANVEQRRHRLGLSWNWVIYDMNINKTIQTNDTTSQSTQQFNISKAGNIEILITVSNDVSSSSNSCRILSLNPINGYELYSSKAVYSTTETALFRINTTTTKLPVGLVNLSVYLPVYLPRALNNTNVSSFEFKYNFTKQGRYTVLMELRSEIDAKNISKDVQIWDELDQLKVKPSTEYARVGERVNISLQNPPPSAFHYIFSFGDGSKENKTSGPFNETFMSSSFEKSYSNPGMYKLCISAWNEKYNKTHCVNVYIQHPILHLNITPEKFNVPLPDGIVDFVVTHSEKPLPTNVTCKIDYYDGSHTETELHAFNFGFTFRITFTTPGQYTVNVTCQNEVSSYGLEAYVDVTEIKMSDISFVYQNPSPMNMSRNSTFPFEPFPVSTNVKFKLVLFNCSRLPHDLNETWEIISQSYVTFYNRTDFTRILTFNSRQTFDLKVLLEMGNDNHQHELNITMGIIELFCNKTIINVQKESFHIKVTVANDLNGETNTSTNDLTFEILEDKPGETQSKYHDTSTFTLNYTDFGFYMPRFTARGINFIEEIYLDYPLIADYDLQNKIELHTTAEANNDIIYLPPGNINYVIRSVFDKPLPFVNCTFYSGDEVNRVEYYVEQNITDHSPLEQNHTYTDLGNQTIEVKCKNFISRVSLQKKVDVINTCFGDEGIFERRFSMKNVKMKITDASEVYIVNRMSVFSINENIYFHWKNCESLPTRKGVCLFNAKGTLAGVIEVVLNVSVPTCIINGRKSYISEPMFIEILPSIPVAYIIGGELKYVHLNDNITFQGMITKNNRNSNYEWAINSKPTGENNAILSYQFNTIDDFNVTLKVNGSATFMQRVSVLSKTAIIPVKHLRCIVNCVILNNISPQTKLALASECTNCSEKALTVNYTWSVFEENQPFNLTNKTLTGINGPDFSLKEGTLNPEKGYKIVLTVGKENYITPYNLTIVLKTSKTGQDIFNGFCNATFIPEKTAVSAMCTESLTNSRVVFSYLFETITRRWTAYGEAEDVINYLYKGYEGSIYEVPIQVGDDKFENNVTLRIRIFNENGDFWTFMTVFQNVRIPSQYFPTGVEDVKRLENLFRDFNKTVSYIRAGGDTMRTFRYVGSVASMFAKHKRNESVTTEEDILKGAKYVKFYKESPTEKKYKEIISHMIEVLTEDSGSCTKENYIKFSLIDIQQIFSSIGALVREPSYISLDMLENNLIELVENMTECFTIRVDETMKPLPNDYIEPVIEIMKHIMRIVNVIVDVMLPTKPKDYSIISLETIETGLRTKKLRSEQQHILIQRNLTDRDLTEIKEKSQLLMKLYEHENKTQEIQKKIAEIYFLRLQDVIMSVQSVVLSTMVLGEQMEFHQQYLKVLIKKITIDVFKAEKAANLNYQQFVVDINNTSPNSVIEVKICVFGKNPLIYSYNASSLTSDVLVSNFGNGTVVDVKLENKGIRKPYKFTPLYSDNLDEKITHFYFDVENDDDAILIYLKPEDFDINNIENRTMYLVYVSPESFPTTSSVINKGHFRSSVRNWDSELGYKIFVPANVCPIGICYLGIKPIEVDWTKKTSFMPLNNNRYNKSQRASDNKTTSYFDPEEANFTLQIITTACRSWNKDSNTWDSENCQVLPMTTIDETFCRCAGHIFSTTFNIPLNLIDLYHVWDKFDAKNATVYGTIIALFVIYIVLAVILRREDMKDIHRWSVSFLSDHDADDSYFYKITVFTGLRRHAGTTSNIFFVLSGSQDDSRTRSLHGGVRKGLSSGSIVTFVFGTRHNLGDLEYIRIWHDSSGEGSLQDWYLNKIEITDIQTDERVVFLCETWLSLTQDDGQIERLLPVSTIESLTTFKTLLAQQAQINVTEHHLWLSLLLRPQRSRFTRVQRLSCLMALLFLSMISNAMFYKSNEEAANTFAQIGVFRISPTTLFVSLIGIVITTFPILFITVLFKNRQLRQGSLNVKGQLDKKEKNDEDVFAIPETYIKEQQRLLPYWIVYVAWVMLTIIVAVSAFFLLLYSMEWGSSKSEEWLSSFILSFLESITLIDPIKVCFVAVLFATVFKTITYDMSADIDLDHLKELSQNFKQSSTKQFAAFASSILKNPIQLTQEDIDMKRAKRQQEKRAKKALTKLVISAVYLSALYSISYLERDDRSFDYKSNIENYLDSNGHGKGGFSSIKKIEDFINWLNKTFVPTMYPETNYANRTLSEKDKQMFKDDASVRVGPAQLRQLRTVPAEYCSVKKITWPYPCIHGYENEYADTAKYCEKWKPYEPKCAVFTNLENRFTAGAWKYTNAESIWGTPKTGEYGTYDGGGYILRFTKDKDKGQLLIKDMIEQNWIDRHTRAIFVEFTLYNANSNLFVHAIYLTEFLETGGIAKWTEIQAFRPILNSDMVGNFTILCYTTSILFILITTVQVIFNIKLHGGSFFLHPWSWVIILTIFLGYVCVAVYIVRTTFTKEAMQLFYDKLLTQEDKFINFNHIIIWDNIFNAVFATLVFLSTLQLLNILGYNKRFTQIISVVVNAGSDIGGFGFIFLIIYVMFVILGTLLFGVQLRDYRDLLTTCGTLANSFIGKNNVRSMVSAVPTFAEFFYVMYMFCVIMTLITIFAAILNNSISHVKATLSDEFDKIGIKFYISKTIKDIFGMVLRTKAEKPNLTKGNKHNNLMSTDDEVFNIIHLLSRTLHGAMGITGEKNGNKYMETKKCECNETSGRRLQDKDKWNTNTENDPYKRDKYDHIDDIALKFF</sequence>
<feature type="transmembrane region" description="Helical" evidence="8">
    <location>
        <begin position="2109"/>
        <end position="2132"/>
    </location>
</feature>
<keyword evidence="6 8" id="KW-0472">Membrane</keyword>
<dbReference type="InterPro" id="IPR013783">
    <property type="entry name" value="Ig-like_fold"/>
</dbReference>
<feature type="transmembrane region" description="Helical" evidence="8">
    <location>
        <begin position="2544"/>
        <end position="2564"/>
    </location>
</feature>
<name>A0A8W8I2X9_MAGGI</name>
<feature type="domain" description="PLAT" evidence="9">
    <location>
        <begin position="1838"/>
        <end position="1957"/>
    </location>
</feature>
<evidence type="ECO:0000256" key="5">
    <source>
        <dbReference type="ARBA" id="ARBA00022989"/>
    </source>
</evidence>
<evidence type="ECO:0000256" key="6">
    <source>
        <dbReference type="ARBA" id="ARBA00023136"/>
    </source>
</evidence>
<comment type="caution">
    <text evidence="7">Lacks conserved residue(s) required for the propagation of feature annotation.</text>
</comment>
<dbReference type="GO" id="GO:0050982">
    <property type="term" value="P:detection of mechanical stimulus"/>
    <property type="evidence" value="ECO:0007669"/>
    <property type="project" value="TreeGrafter"/>
</dbReference>
<evidence type="ECO:0000256" key="7">
    <source>
        <dbReference type="PROSITE-ProRule" id="PRU00152"/>
    </source>
</evidence>
<dbReference type="InterPro" id="IPR013122">
    <property type="entry name" value="PKD1_2_channel"/>
</dbReference>
<feature type="transmembrane region" description="Helical" evidence="8">
    <location>
        <begin position="2003"/>
        <end position="2021"/>
    </location>
</feature>
<feature type="transmembrane region" description="Helical" evidence="8">
    <location>
        <begin position="2509"/>
        <end position="2532"/>
    </location>
</feature>
<dbReference type="SUPFAM" id="SSF49723">
    <property type="entry name" value="Lipase/lipooxygenase domain (PLAT/LH2 domain)"/>
    <property type="match status" value="1"/>
</dbReference>
<dbReference type="Pfam" id="PF01477">
    <property type="entry name" value="PLAT"/>
    <property type="match status" value="1"/>
</dbReference>
<feature type="transmembrane region" description="Helical" evidence="8">
    <location>
        <begin position="2144"/>
        <end position="2172"/>
    </location>
</feature>
<evidence type="ECO:0000313" key="11">
    <source>
        <dbReference type="Proteomes" id="UP000005408"/>
    </source>
</evidence>
<dbReference type="GO" id="GO:0016020">
    <property type="term" value="C:membrane"/>
    <property type="evidence" value="ECO:0007669"/>
    <property type="project" value="UniProtKB-SubCell"/>
</dbReference>
<dbReference type="Gene3D" id="2.60.60.20">
    <property type="entry name" value="PLAT/LH2 domain"/>
    <property type="match status" value="1"/>
</dbReference>
<dbReference type="PANTHER" id="PTHR10877:SF194">
    <property type="entry name" value="LOCATION OF VULVA DEFECTIVE 1"/>
    <property type="match status" value="1"/>
</dbReference>
<dbReference type="Proteomes" id="UP000005408">
    <property type="component" value="Unassembled WGS sequence"/>
</dbReference>
<feature type="transmembrane region" description="Helical" evidence="8">
    <location>
        <begin position="2701"/>
        <end position="2722"/>
    </location>
</feature>
<keyword evidence="11" id="KW-1185">Reference proteome</keyword>
<dbReference type="InterPro" id="IPR051223">
    <property type="entry name" value="Polycystin"/>
</dbReference>
<evidence type="ECO:0000313" key="10">
    <source>
        <dbReference type="EnsemblMetazoa" id="G12268.1:cds"/>
    </source>
</evidence>
<dbReference type="InterPro" id="IPR001024">
    <property type="entry name" value="PLAT/LH2_dom"/>
</dbReference>
<dbReference type="InterPro" id="IPR036392">
    <property type="entry name" value="PLAT/LH2_dom_sf"/>
</dbReference>
<feature type="transmembrane region" description="Helical" evidence="8">
    <location>
        <begin position="2041"/>
        <end position="2065"/>
    </location>
</feature>
<keyword evidence="4" id="KW-0732">Signal</keyword>
<dbReference type="InterPro" id="IPR046791">
    <property type="entry name" value="Polycystin_dom"/>
</dbReference>
<dbReference type="EnsemblMetazoa" id="G12268.1">
    <property type="protein sequence ID" value="G12268.1:cds"/>
    <property type="gene ID" value="G12268"/>
</dbReference>
<dbReference type="SMART" id="SM00089">
    <property type="entry name" value="PKD"/>
    <property type="match status" value="2"/>
</dbReference>
<dbReference type="GO" id="GO:0005262">
    <property type="term" value="F:calcium channel activity"/>
    <property type="evidence" value="ECO:0007669"/>
    <property type="project" value="TreeGrafter"/>
</dbReference>
<dbReference type="Pfam" id="PF08016">
    <property type="entry name" value="PKD_channel"/>
    <property type="match status" value="1"/>
</dbReference>